<evidence type="ECO:0008006" key="15">
    <source>
        <dbReference type="Google" id="ProtNLM"/>
    </source>
</evidence>
<evidence type="ECO:0000313" key="14">
    <source>
        <dbReference type="Proteomes" id="UP000316726"/>
    </source>
</evidence>
<organism evidence="13 14">
    <name type="scientific">Chloropicon primus</name>
    <dbReference type="NCBI Taxonomy" id="1764295"/>
    <lineage>
        <taxon>Eukaryota</taxon>
        <taxon>Viridiplantae</taxon>
        <taxon>Chlorophyta</taxon>
        <taxon>Chloropicophyceae</taxon>
        <taxon>Chloropicales</taxon>
        <taxon>Chloropicaceae</taxon>
        <taxon>Chloropicon</taxon>
    </lineage>
</organism>
<keyword evidence="5 12" id="KW-0812">Transmembrane</keyword>
<dbReference type="GO" id="GO:0000139">
    <property type="term" value="C:Golgi membrane"/>
    <property type="evidence" value="ECO:0007669"/>
    <property type="project" value="UniProtKB-SubCell"/>
</dbReference>
<evidence type="ECO:0000256" key="5">
    <source>
        <dbReference type="ARBA" id="ARBA00022692"/>
    </source>
</evidence>
<dbReference type="PANTHER" id="PTHR11987:SF36">
    <property type="entry name" value="SIA-ALPHA-2,3-GAL-BETA-1,4-GLCNAC-R:ALPHA 2,8-SIALYLTRANSFERASE"/>
    <property type="match status" value="1"/>
</dbReference>
<dbReference type="InterPro" id="IPR038578">
    <property type="entry name" value="GT29-like_sf"/>
</dbReference>
<dbReference type="Pfam" id="PF00777">
    <property type="entry name" value="Glyco_transf_29"/>
    <property type="match status" value="1"/>
</dbReference>
<name>A0A5B8MY26_9CHLO</name>
<dbReference type="OrthoDB" id="10264956at2759"/>
<accession>A0A5B8MY26</accession>
<keyword evidence="14" id="KW-1185">Reference proteome</keyword>
<gene>
    <name evidence="13" type="ORF">A3770_13p69800</name>
</gene>
<dbReference type="PANTHER" id="PTHR11987">
    <property type="entry name" value="ALPHA-2,8-SIALYLTRANSFERASE"/>
    <property type="match status" value="1"/>
</dbReference>
<evidence type="ECO:0000256" key="2">
    <source>
        <dbReference type="ARBA" id="ARBA00006003"/>
    </source>
</evidence>
<keyword evidence="7 12" id="KW-1133">Transmembrane helix</keyword>
<keyword evidence="10" id="KW-0325">Glycoprotein</keyword>
<evidence type="ECO:0000256" key="4">
    <source>
        <dbReference type="ARBA" id="ARBA00022679"/>
    </source>
</evidence>
<evidence type="ECO:0000313" key="13">
    <source>
        <dbReference type="EMBL" id="QDZ24462.1"/>
    </source>
</evidence>
<evidence type="ECO:0000256" key="10">
    <source>
        <dbReference type="ARBA" id="ARBA00023180"/>
    </source>
</evidence>
<evidence type="ECO:0000256" key="3">
    <source>
        <dbReference type="ARBA" id="ARBA00022676"/>
    </source>
</evidence>
<keyword evidence="9 12" id="KW-0472">Membrane</keyword>
<evidence type="ECO:0000256" key="8">
    <source>
        <dbReference type="ARBA" id="ARBA00023034"/>
    </source>
</evidence>
<keyword evidence="4" id="KW-0808">Transferase</keyword>
<feature type="compositionally biased region" description="Low complexity" evidence="11">
    <location>
        <begin position="83"/>
        <end position="96"/>
    </location>
</feature>
<evidence type="ECO:0000256" key="7">
    <source>
        <dbReference type="ARBA" id="ARBA00022989"/>
    </source>
</evidence>
<feature type="transmembrane region" description="Helical" evidence="12">
    <location>
        <begin position="39"/>
        <end position="59"/>
    </location>
</feature>
<proteinExistence type="inferred from homology"/>
<keyword evidence="8" id="KW-0333">Golgi apparatus</keyword>
<dbReference type="EMBL" id="CP031046">
    <property type="protein sequence ID" value="QDZ24462.1"/>
    <property type="molecule type" value="Genomic_DNA"/>
</dbReference>
<reference evidence="13 14" key="1">
    <citation type="submission" date="2018-07" db="EMBL/GenBank/DDBJ databases">
        <title>The complete nuclear genome of the prasinophyte Chloropicon primus (CCMP1205).</title>
        <authorList>
            <person name="Pombert J.-F."/>
            <person name="Otis C."/>
            <person name="Turmel M."/>
            <person name="Lemieux C."/>
        </authorList>
    </citation>
    <scope>NUCLEOTIDE SEQUENCE [LARGE SCALE GENOMIC DNA]</scope>
    <source>
        <strain evidence="13 14">CCMP1205</strain>
    </source>
</reference>
<evidence type="ECO:0000256" key="11">
    <source>
        <dbReference type="SAM" id="MobiDB-lite"/>
    </source>
</evidence>
<dbReference type="CDD" id="cd19952">
    <property type="entry name" value="GT29"/>
    <property type="match status" value="1"/>
</dbReference>
<dbReference type="Gene3D" id="3.90.1480.20">
    <property type="entry name" value="Glycosyl transferase family 29"/>
    <property type="match status" value="1"/>
</dbReference>
<dbReference type="AlphaFoldDB" id="A0A5B8MY26"/>
<evidence type="ECO:0000256" key="1">
    <source>
        <dbReference type="ARBA" id="ARBA00004323"/>
    </source>
</evidence>
<protein>
    <recommendedName>
        <fullName evidence="15">Sialyltransferase</fullName>
    </recommendedName>
</protein>
<sequence>MATRRAGKIDTAAGFVEKDIESLKDVNDKSKPSTRRLRYTHVLLLVALLVMSLDAYLQFHERSEGKILPVSAQPAPDNAGMGPEPVAAPQVPEESPSAQGSSHSAAGKGYPRGRGDRTGSRKQGASRRGGTGIDRAGQVQVNGTAPADQAGSQEDINKVAEALLAELRFTPTFCSHQEQNISSKIFMTRSSVDHANNVNFDKPGDQGHGHVVLDPNFAKLLPRANFLLKQGKGVCHKTCAIVGNSGTMAHKTQGEEIDSHEAVLRINYAPTRRFEKNVGSKTTYDFSNRENAKRMLRPRMRFRQPKTKIIFFEGSSPVNRRTIFGPLLKRHPEQEIDFLHPQFVNNAQSLWFKIKKEMEVRKGVQYHNKPMSGIYAVLFMLQICESVDMYGFEAYTKPSRNSPYHYFDAVKGVTSVHSFDFAIDVFKAIGNVLQLSLK</sequence>
<comment type="similarity">
    <text evidence="2">Belongs to the glycosyltransferase 29 family.</text>
</comment>
<evidence type="ECO:0000256" key="6">
    <source>
        <dbReference type="ARBA" id="ARBA00022968"/>
    </source>
</evidence>
<feature type="region of interest" description="Disordered" evidence="11">
    <location>
        <begin position="68"/>
        <end position="153"/>
    </location>
</feature>
<dbReference type="InterPro" id="IPR001675">
    <property type="entry name" value="Glyco_trans_29"/>
</dbReference>
<dbReference type="InterPro" id="IPR050943">
    <property type="entry name" value="Glycosyltr_29_Sialyltrsf"/>
</dbReference>
<keyword evidence="6" id="KW-0735">Signal-anchor</keyword>
<dbReference type="GO" id="GO:0008373">
    <property type="term" value="F:sialyltransferase activity"/>
    <property type="evidence" value="ECO:0007669"/>
    <property type="project" value="InterPro"/>
</dbReference>
<evidence type="ECO:0000256" key="9">
    <source>
        <dbReference type="ARBA" id="ARBA00023136"/>
    </source>
</evidence>
<comment type="subcellular location">
    <subcellularLocation>
        <location evidence="1">Golgi apparatus membrane</location>
        <topology evidence="1">Single-pass type II membrane protein</topology>
    </subcellularLocation>
</comment>
<keyword evidence="3" id="KW-0328">Glycosyltransferase</keyword>
<evidence type="ECO:0000256" key="12">
    <source>
        <dbReference type="SAM" id="Phobius"/>
    </source>
</evidence>
<dbReference type="Proteomes" id="UP000316726">
    <property type="component" value="Chromosome 13"/>
</dbReference>